<evidence type="ECO:0000313" key="4">
    <source>
        <dbReference type="Proteomes" id="UP001432322"/>
    </source>
</evidence>
<evidence type="ECO:0000256" key="2">
    <source>
        <dbReference type="SAM" id="Phobius"/>
    </source>
</evidence>
<protein>
    <recommendedName>
        <fullName evidence="5">CUB domain-containing protein</fullName>
    </recommendedName>
</protein>
<accession>A0AAV5W6U0</accession>
<feature type="non-terminal residue" evidence="3">
    <location>
        <position position="586"/>
    </location>
</feature>
<keyword evidence="2" id="KW-0472">Membrane</keyword>
<keyword evidence="2" id="KW-0812">Transmembrane</keyword>
<proteinExistence type="predicted"/>
<evidence type="ECO:0000256" key="1">
    <source>
        <dbReference type="SAM" id="MobiDB-lite"/>
    </source>
</evidence>
<feature type="transmembrane region" description="Helical" evidence="2">
    <location>
        <begin position="464"/>
        <end position="489"/>
    </location>
</feature>
<comment type="caution">
    <text evidence="3">The sequence shown here is derived from an EMBL/GenBank/DDBJ whole genome shotgun (WGS) entry which is preliminary data.</text>
</comment>
<dbReference type="Proteomes" id="UP001432322">
    <property type="component" value="Unassembled WGS sequence"/>
</dbReference>
<name>A0AAV5W6U0_9BILA</name>
<organism evidence="3 4">
    <name type="scientific">Pristionchus fissidentatus</name>
    <dbReference type="NCBI Taxonomy" id="1538716"/>
    <lineage>
        <taxon>Eukaryota</taxon>
        <taxon>Metazoa</taxon>
        <taxon>Ecdysozoa</taxon>
        <taxon>Nematoda</taxon>
        <taxon>Chromadorea</taxon>
        <taxon>Rhabditida</taxon>
        <taxon>Rhabditina</taxon>
        <taxon>Diplogasteromorpha</taxon>
        <taxon>Diplogasteroidea</taxon>
        <taxon>Neodiplogasteridae</taxon>
        <taxon>Pristionchus</taxon>
    </lineage>
</organism>
<keyword evidence="2" id="KW-1133">Transmembrane helix</keyword>
<evidence type="ECO:0008006" key="5">
    <source>
        <dbReference type="Google" id="ProtNLM"/>
    </source>
</evidence>
<keyword evidence="4" id="KW-1185">Reference proteome</keyword>
<evidence type="ECO:0000313" key="3">
    <source>
        <dbReference type="EMBL" id="GMT27551.1"/>
    </source>
</evidence>
<feature type="compositionally biased region" description="Basic and acidic residues" evidence="1">
    <location>
        <begin position="535"/>
        <end position="586"/>
    </location>
</feature>
<sequence length="586" mass="65632">LLSIGCFARSLDDWILMMILRQVLLFIQIFWLISCFEQFIDFGRCGKETECYARETCFDEIGADATQMKKIATNLQGLFVGKSCDVIIQLQLLTPSSILVTVQLNGTYSGENYDPVFGVELFQAESQFKCSSNAITADAKFTIAKHGSRQISNKDFIFCSFALTLKKANEEFVATFNVKKYEDRPKLLYHLIDNKEASIELPRKGHYFWTLPQPDCDANLIKTNDGVLRGLLLSSIDATKSEISCTSPSKLLLIVGSEEKFIEEMRCINKRFNYTGGGVNGVVVNRTTFDLYCSEEFSSLCAPLAKYDCSACTESRRNGSKSICDGDKWRWSDGRIITSTVSCAQSKTGNDRASGWFITVDGKEEEITEGSCSTELDCRTFSNLDLSCAGKGCVQPNLSADNKSITCPKDYELNLETHTAASIKCNSTDGLYYDDLNRLTKRHSKITCQRMAVTNAQKATSSPIGIALGVTIPLLLFIGIGIVVICLVLRKRRRDRERVAPESTNPNYSEVKTGRAMNSKEHTTTKTSSEPPVSTDRHLEKESVSSEPNPMEKRKSEKSMGEKGEEKKKEEKKEERKEEKKKEEKK</sequence>
<dbReference type="EMBL" id="BTSY01000005">
    <property type="protein sequence ID" value="GMT27551.1"/>
    <property type="molecule type" value="Genomic_DNA"/>
</dbReference>
<reference evidence="3" key="1">
    <citation type="submission" date="2023-10" db="EMBL/GenBank/DDBJ databases">
        <title>Genome assembly of Pristionchus species.</title>
        <authorList>
            <person name="Yoshida K."/>
            <person name="Sommer R.J."/>
        </authorList>
    </citation>
    <scope>NUCLEOTIDE SEQUENCE</scope>
    <source>
        <strain evidence="3">RS5133</strain>
    </source>
</reference>
<feature type="non-terminal residue" evidence="3">
    <location>
        <position position="1"/>
    </location>
</feature>
<feature type="region of interest" description="Disordered" evidence="1">
    <location>
        <begin position="495"/>
        <end position="586"/>
    </location>
</feature>
<gene>
    <name evidence="3" type="ORF">PFISCL1PPCAC_18848</name>
</gene>
<dbReference type="AlphaFoldDB" id="A0AAV5W6U0"/>